<protein>
    <submittedName>
        <fullName evidence="1">Uncharacterized protein</fullName>
    </submittedName>
</protein>
<dbReference type="RefSeq" id="WP_064584775.1">
    <property type="nucleotide sequence ID" value="NZ_CP015878.1"/>
</dbReference>
<name>A0A1A9KJF4_9PSED</name>
<gene>
    <name evidence="1" type="ORF">A9C11_29925</name>
</gene>
<reference evidence="1 2" key="1">
    <citation type="submission" date="2016-05" db="EMBL/GenBank/DDBJ databases">
        <title>Genome Sequence of Pseudomonas citronellolis Strain SJTE-3, an Estrogens and Persistent Organic Pollutants degradation strain.</title>
        <authorList>
            <person name="Liang R."/>
        </authorList>
    </citation>
    <scope>NUCLEOTIDE SEQUENCE [LARGE SCALE GENOMIC DNA]</scope>
    <source>
        <strain evidence="1 2">SJTE-3</strain>
    </source>
</reference>
<dbReference type="Proteomes" id="UP000077748">
    <property type="component" value="Chromosome"/>
</dbReference>
<evidence type="ECO:0000313" key="2">
    <source>
        <dbReference type="Proteomes" id="UP000077748"/>
    </source>
</evidence>
<dbReference type="AlphaFoldDB" id="A0A1A9KJF4"/>
<evidence type="ECO:0000313" key="1">
    <source>
        <dbReference type="EMBL" id="ANI17956.1"/>
    </source>
</evidence>
<proteinExistence type="predicted"/>
<accession>A0A1A9KJF4</accession>
<dbReference type="EMBL" id="CP015878">
    <property type="protein sequence ID" value="ANI17956.1"/>
    <property type="molecule type" value="Genomic_DNA"/>
</dbReference>
<organism evidence="1 2">
    <name type="scientific">Pseudomonas citronellolis</name>
    <dbReference type="NCBI Taxonomy" id="53408"/>
    <lineage>
        <taxon>Bacteria</taxon>
        <taxon>Pseudomonadati</taxon>
        <taxon>Pseudomonadota</taxon>
        <taxon>Gammaproteobacteria</taxon>
        <taxon>Pseudomonadales</taxon>
        <taxon>Pseudomonadaceae</taxon>
        <taxon>Pseudomonas</taxon>
    </lineage>
</organism>
<sequence length="264" mass="30261">MSKLLKFRDWLSADEAATYLSGLIDEPVTGTHILQLFHDEWLPAYREGHFQIVRLTPELDSDGRHMQTDVGLFRFKAGETVGVCYALQYPSRLEMLVGEEDMREVFTMRDEEGSFYALFDEAMEQYQPISEDYHFEVDDLDALSFEPADVFRLAQLANTPGTSERPDLRREVECYSDRKLFNLGLDDEPARPQIKAHREHAATQPSRLLAIAALLDLLSDRRLNQSGAIQAILERHPDRRGLGKRTLETIFADARKALSEEARE</sequence>